<dbReference type="AlphaFoldDB" id="A0A367GMB9"/>
<keyword evidence="3" id="KW-1185">Reference proteome</keyword>
<dbReference type="Proteomes" id="UP000253209">
    <property type="component" value="Unassembled WGS sequence"/>
</dbReference>
<dbReference type="EMBL" id="QGDC01000006">
    <property type="protein sequence ID" value="RCH54614.1"/>
    <property type="molecule type" value="Genomic_DNA"/>
</dbReference>
<dbReference type="OrthoDB" id="799376at2"/>
<evidence type="ECO:0000313" key="3">
    <source>
        <dbReference type="Proteomes" id="UP000253209"/>
    </source>
</evidence>
<keyword evidence="1" id="KW-0472">Membrane</keyword>
<organism evidence="2 3">
    <name type="scientific">Mucilaginibacter hurinus</name>
    <dbReference type="NCBI Taxonomy" id="2201324"/>
    <lineage>
        <taxon>Bacteria</taxon>
        <taxon>Pseudomonadati</taxon>
        <taxon>Bacteroidota</taxon>
        <taxon>Sphingobacteriia</taxon>
        <taxon>Sphingobacteriales</taxon>
        <taxon>Sphingobacteriaceae</taxon>
        <taxon>Mucilaginibacter</taxon>
    </lineage>
</organism>
<dbReference type="RefSeq" id="WP_114005597.1">
    <property type="nucleotide sequence ID" value="NZ_QGDC01000006.1"/>
</dbReference>
<gene>
    <name evidence="2" type="ORF">DJ568_12405</name>
</gene>
<evidence type="ECO:0000256" key="1">
    <source>
        <dbReference type="SAM" id="Phobius"/>
    </source>
</evidence>
<comment type="caution">
    <text evidence="2">The sequence shown here is derived from an EMBL/GenBank/DDBJ whole genome shotgun (WGS) entry which is preliminary data.</text>
</comment>
<evidence type="ECO:0000313" key="2">
    <source>
        <dbReference type="EMBL" id="RCH54614.1"/>
    </source>
</evidence>
<sequence>MALLKFLFIAIAILYIIRMLARLLLPVLFQNMVKKAQQQQNAGYQQAKRSEGSIRVDYAPKTKPQVPDTEGDFVEYEEIKEK</sequence>
<name>A0A367GMB9_9SPHI</name>
<reference evidence="2 3" key="1">
    <citation type="submission" date="2018-05" db="EMBL/GenBank/DDBJ databases">
        <title>Mucilaginibacter hurinus sp. nov., isolated from briquette warehouse soil.</title>
        <authorList>
            <person name="Choi L."/>
        </authorList>
    </citation>
    <scope>NUCLEOTIDE SEQUENCE [LARGE SCALE GENOMIC DNA]</scope>
    <source>
        <strain evidence="2 3">ZR32</strain>
    </source>
</reference>
<accession>A0A367GMB9</accession>
<keyword evidence="1" id="KW-0812">Transmembrane</keyword>
<proteinExistence type="predicted"/>
<keyword evidence="1" id="KW-1133">Transmembrane helix</keyword>
<feature type="transmembrane region" description="Helical" evidence="1">
    <location>
        <begin position="6"/>
        <end position="25"/>
    </location>
</feature>
<protein>
    <submittedName>
        <fullName evidence="2">DUF4834 domain-containing protein</fullName>
    </submittedName>
</protein>